<dbReference type="SUPFAM" id="SSF56801">
    <property type="entry name" value="Acetyl-CoA synthetase-like"/>
    <property type="match status" value="1"/>
</dbReference>
<dbReference type="InterPro" id="IPR025110">
    <property type="entry name" value="AMP-bd_C"/>
</dbReference>
<name>A0A2T2WVN2_SULTH</name>
<organism evidence="5 6">
    <name type="scientific">Sulfobacillus thermosulfidooxidans</name>
    <dbReference type="NCBI Taxonomy" id="28034"/>
    <lineage>
        <taxon>Bacteria</taxon>
        <taxon>Bacillati</taxon>
        <taxon>Bacillota</taxon>
        <taxon>Clostridia</taxon>
        <taxon>Eubacteriales</taxon>
        <taxon>Clostridiales Family XVII. Incertae Sedis</taxon>
        <taxon>Sulfobacillus</taxon>
    </lineage>
</organism>
<dbReference type="Pfam" id="PF00501">
    <property type="entry name" value="AMP-binding"/>
    <property type="match status" value="1"/>
</dbReference>
<dbReference type="InterPro" id="IPR000873">
    <property type="entry name" value="AMP-dep_synth/lig_dom"/>
</dbReference>
<reference evidence="5 6" key="1">
    <citation type="journal article" date="2014" name="BMC Genomics">
        <title>Comparison of environmental and isolate Sulfobacillus genomes reveals diverse carbon, sulfur, nitrogen, and hydrogen metabolisms.</title>
        <authorList>
            <person name="Justice N.B."/>
            <person name="Norman A."/>
            <person name="Brown C.T."/>
            <person name="Singh A."/>
            <person name="Thomas B.C."/>
            <person name="Banfield J.F."/>
        </authorList>
    </citation>
    <scope>NUCLEOTIDE SEQUENCE [LARGE SCALE GENOMIC DNA]</scope>
    <source>
        <strain evidence="5">AMDSBA5</strain>
    </source>
</reference>
<dbReference type="AlphaFoldDB" id="A0A2T2WVN2"/>
<comment type="caution">
    <text evidence="5">The sequence shown here is derived from an EMBL/GenBank/DDBJ whole genome shotgun (WGS) entry which is preliminary data.</text>
</comment>
<feature type="domain" description="AMP-dependent synthetase/ligase" evidence="3">
    <location>
        <begin position="15"/>
        <end position="385"/>
    </location>
</feature>
<dbReference type="PANTHER" id="PTHR43767:SF1">
    <property type="entry name" value="NONRIBOSOMAL PEPTIDE SYNTHASE PES1 (EUROFUNG)-RELATED"/>
    <property type="match status" value="1"/>
</dbReference>
<dbReference type="InterPro" id="IPR042099">
    <property type="entry name" value="ANL_N_sf"/>
</dbReference>
<dbReference type="EMBL" id="PXYX01000024">
    <property type="protein sequence ID" value="PSR26299.1"/>
    <property type="molecule type" value="Genomic_DNA"/>
</dbReference>
<accession>A0A2T2WVN2</accession>
<keyword evidence="2" id="KW-0436">Ligase</keyword>
<sequence length="530" mass="59508">MHSLIHRHNLYDLLHRSAARYPEKIAVISPTCRLTYREWEWAAKNMAQYLFQQGFHKGDKIAVDARNSAEYATLIFAAAQLGVILVPINFMLSSHEIAYILSHAEVDGIISDREFTERIDRAILLQPDLAPLTHRLFVLIPLEEARGWEAFPALSSLASPPSFTDFPVDGPSGDDLAQILYTSGTESRPKGVMLTHSNLIHEYVSVVIDGGFSADDIVLHALPFYHSAQQHVFLGPYTYLGATHVITSMPRPDIILPLIAEERVTEFFAPPTVWISLLRSPLFDQYDLSSLTKGHYGAAIMPKEILLELSRRLPHTQFWNFYGQTEIAPLATVLKPHDQLRKLGSCGQPALNVETILLDEHNHPVPCNEIGEICHRSPHIMPGYYRDPEKTQEVFQGGWFHSGDLGIMDEEGYLTVVDRKKDMIKTGGENVASREVEEVIYQLPGIFEVAVIGVPDPYWIEKVVAVVVLKDGTTMSPSDIIAWCRQHLAPYKVPKEVMITSSLPKNPTGKILKRELRRTISEDPGQISKA</sequence>
<dbReference type="Gene3D" id="3.40.50.12780">
    <property type="entry name" value="N-terminal domain of ligase-like"/>
    <property type="match status" value="1"/>
</dbReference>
<dbReference type="PANTHER" id="PTHR43767">
    <property type="entry name" value="LONG-CHAIN-FATTY-ACID--COA LIGASE"/>
    <property type="match status" value="1"/>
</dbReference>
<evidence type="ECO:0000259" key="4">
    <source>
        <dbReference type="Pfam" id="PF13193"/>
    </source>
</evidence>
<dbReference type="Gene3D" id="3.30.300.30">
    <property type="match status" value="1"/>
</dbReference>
<dbReference type="GO" id="GO:0016878">
    <property type="term" value="F:acid-thiol ligase activity"/>
    <property type="evidence" value="ECO:0007669"/>
    <property type="project" value="UniProtKB-ARBA"/>
</dbReference>
<dbReference type="CDD" id="cd17631">
    <property type="entry name" value="FACL_FadD13-like"/>
    <property type="match status" value="1"/>
</dbReference>
<protein>
    <submittedName>
        <fullName evidence="5">Acyl-CoA synthetase</fullName>
    </submittedName>
</protein>
<feature type="domain" description="AMP-binding enzyme C-terminal" evidence="4">
    <location>
        <begin position="435"/>
        <end position="510"/>
    </location>
</feature>
<comment type="similarity">
    <text evidence="1">Belongs to the ATP-dependent AMP-binding enzyme family.</text>
</comment>
<evidence type="ECO:0000256" key="2">
    <source>
        <dbReference type="ARBA" id="ARBA00022598"/>
    </source>
</evidence>
<dbReference type="InterPro" id="IPR050237">
    <property type="entry name" value="ATP-dep_AMP-bd_enzyme"/>
</dbReference>
<evidence type="ECO:0000313" key="5">
    <source>
        <dbReference type="EMBL" id="PSR26299.1"/>
    </source>
</evidence>
<dbReference type="Pfam" id="PF13193">
    <property type="entry name" value="AMP-binding_C"/>
    <property type="match status" value="1"/>
</dbReference>
<evidence type="ECO:0000259" key="3">
    <source>
        <dbReference type="Pfam" id="PF00501"/>
    </source>
</evidence>
<evidence type="ECO:0000256" key="1">
    <source>
        <dbReference type="ARBA" id="ARBA00006432"/>
    </source>
</evidence>
<gene>
    <name evidence="5" type="ORF">C7B47_11020</name>
</gene>
<dbReference type="InterPro" id="IPR045851">
    <property type="entry name" value="AMP-bd_C_sf"/>
</dbReference>
<dbReference type="FunFam" id="3.30.300.30:FF:000008">
    <property type="entry name" value="2,3-dihydroxybenzoate-AMP ligase"/>
    <property type="match status" value="1"/>
</dbReference>
<dbReference type="NCBIfam" id="NF006182">
    <property type="entry name" value="PRK08316.1"/>
    <property type="match status" value="1"/>
</dbReference>
<proteinExistence type="inferred from homology"/>
<evidence type="ECO:0000313" key="6">
    <source>
        <dbReference type="Proteomes" id="UP000242705"/>
    </source>
</evidence>
<dbReference type="PROSITE" id="PS00455">
    <property type="entry name" value="AMP_BINDING"/>
    <property type="match status" value="1"/>
</dbReference>
<dbReference type="InterPro" id="IPR020845">
    <property type="entry name" value="AMP-binding_CS"/>
</dbReference>
<dbReference type="Proteomes" id="UP000242705">
    <property type="component" value="Unassembled WGS sequence"/>
</dbReference>